<dbReference type="Proteomes" id="UP000253759">
    <property type="component" value="Unassembled WGS sequence"/>
</dbReference>
<name>A0A369W795_9HYPH</name>
<comment type="caution">
    <text evidence="2">The sequence shown here is derived from an EMBL/GenBank/DDBJ whole genome shotgun (WGS) entry which is preliminary data.</text>
</comment>
<dbReference type="EMBL" id="QQNH01000028">
    <property type="protein sequence ID" value="RDE07941.1"/>
    <property type="molecule type" value="Genomic_DNA"/>
</dbReference>
<sequence>MFTRLIIALSATLCASVAYAQSVPSNTVTLSGPTGADCPEIVAGQINMPDIIEQAGGAEKLYELSQAQLAEYDRWFGEMEAVRGQGVREAEIEALIAQGRTAQEVELQISEAALCYMAQ</sequence>
<keyword evidence="1" id="KW-0732">Signal</keyword>
<evidence type="ECO:0000313" key="3">
    <source>
        <dbReference type="Proteomes" id="UP000253759"/>
    </source>
</evidence>
<evidence type="ECO:0000256" key="1">
    <source>
        <dbReference type="SAM" id="SignalP"/>
    </source>
</evidence>
<dbReference type="AlphaFoldDB" id="A0A369W795"/>
<keyword evidence="3" id="KW-1185">Reference proteome</keyword>
<reference evidence="3" key="1">
    <citation type="submission" date="2018-07" db="EMBL/GenBank/DDBJ databases">
        <authorList>
            <person name="Liu B.-T."/>
            <person name="Du Z."/>
        </authorList>
    </citation>
    <scope>NUCLEOTIDE SEQUENCE [LARGE SCALE GENOMIC DNA]</scope>
    <source>
        <strain evidence="3">XYN52</strain>
    </source>
</reference>
<proteinExistence type="predicted"/>
<protein>
    <submittedName>
        <fullName evidence="2">Uncharacterized protein</fullName>
    </submittedName>
</protein>
<dbReference type="RefSeq" id="WP_147276109.1">
    <property type="nucleotide sequence ID" value="NZ_QQNH01000028.1"/>
</dbReference>
<feature type="signal peptide" evidence="1">
    <location>
        <begin position="1"/>
        <end position="20"/>
    </location>
</feature>
<organism evidence="2 3">
    <name type="scientific">Pelagibacterium lacus</name>
    <dbReference type="NCBI Taxonomy" id="2282655"/>
    <lineage>
        <taxon>Bacteria</taxon>
        <taxon>Pseudomonadati</taxon>
        <taxon>Pseudomonadota</taxon>
        <taxon>Alphaproteobacteria</taxon>
        <taxon>Hyphomicrobiales</taxon>
        <taxon>Devosiaceae</taxon>
        <taxon>Pelagibacterium</taxon>
    </lineage>
</organism>
<feature type="chain" id="PRO_5016976373" evidence="1">
    <location>
        <begin position="21"/>
        <end position="119"/>
    </location>
</feature>
<gene>
    <name evidence="2" type="ORF">DVH29_14145</name>
</gene>
<evidence type="ECO:0000313" key="2">
    <source>
        <dbReference type="EMBL" id="RDE07941.1"/>
    </source>
</evidence>
<accession>A0A369W795</accession>